<dbReference type="InParanoid" id="A0A5C3NSC2"/>
<dbReference type="InterPro" id="IPR015590">
    <property type="entry name" value="Aldehyde_DH_dom"/>
</dbReference>
<evidence type="ECO:0000256" key="4">
    <source>
        <dbReference type="PIRNR" id="PIRNR036492"/>
    </source>
</evidence>
<name>A0A5C3NSC2_9APHY</name>
<dbReference type="Pfam" id="PF00171">
    <property type="entry name" value="Aldedh"/>
    <property type="match status" value="1"/>
</dbReference>
<dbReference type="FunFam" id="3.40.309.10:FF:000003">
    <property type="entry name" value="Aldehyde dehydrogenase"/>
    <property type="match status" value="1"/>
</dbReference>
<dbReference type="InterPro" id="IPR012394">
    <property type="entry name" value="Aldehyde_DH_NAD(P)"/>
</dbReference>
<dbReference type="PIRSF" id="PIRSF036492">
    <property type="entry name" value="ALDH"/>
    <property type="match status" value="1"/>
</dbReference>
<evidence type="ECO:0000256" key="5">
    <source>
        <dbReference type="PIRSR" id="PIRSR036492-1"/>
    </source>
</evidence>
<keyword evidence="11" id="KW-1185">Reference proteome</keyword>
<proteinExistence type="inferred from homology"/>
<evidence type="ECO:0000256" key="8">
    <source>
        <dbReference type="SAM" id="Phobius"/>
    </source>
</evidence>
<keyword evidence="8" id="KW-0472">Membrane</keyword>
<evidence type="ECO:0000256" key="2">
    <source>
        <dbReference type="ARBA" id="ARBA00023002"/>
    </source>
</evidence>
<sequence length="514" mass="56780">MTEQYTPIDKIVEVHECARRAFESHKAAPVAFRKAQIAQIGYLIKDNEKHLIEALQLDLGRPALETELYDMGPAIKDVRLAYDSVGSWARPQRAFSMRYFLMGPQLTAEPKGVVLIISPFNLPIFLTLSPLASAIAAGCAAVIKPSEATPHINKVLAELLPKYVDPDLYHIVQGGIPETTKILELRWDHILYIGGERVARIVTQAAARHLTPVTLELGGKNPVVIDPRVDPVFTAKRILWGRFGNAGQICTAPEYVLVPEEFQEQLISALKDVYHSFYPDGPEKSDSFARIVSAQHAARIKALLDQTGGDIVCGGEVDVDKRYVAPTIVNNVTATDSLMSEEIFGPVLAVIPVKGIEEAISIIRSRQTPLAVYVFSPDKRFQKKVFSNTKSGAALANETTLSPAVPGFPVGGIGASGYGYYAGRHAFEQFTHWRVSLDNPIWIDNRFMLAFRFPPYKAGYKKYLMWLYPPLPPRPKKTAAGHAIQDHLGWSLWIVCMLVVSAALLARSLLSSEV</sequence>
<dbReference type="Proteomes" id="UP000308197">
    <property type="component" value="Unassembled WGS sequence"/>
</dbReference>
<feature type="transmembrane region" description="Helical" evidence="8">
    <location>
        <begin position="490"/>
        <end position="510"/>
    </location>
</feature>
<evidence type="ECO:0000256" key="1">
    <source>
        <dbReference type="ARBA" id="ARBA00009986"/>
    </source>
</evidence>
<dbReference type="GO" id="GO:0006081">
    <property type="term" value="P:aldehyde metabolic process"/>
    <property type="evidence" value="ECO:0007669"/>
    <property type="project" value="InterPro"/>
</dbReference>
<keyword evidence="8" id="KW-1133">Transmembrane helix</keyword>
<feature type="active site" evidence="5 6">
    <location>
        <position position="216"/>
    </location>
</feature>
<accession>A0A5C3NSC2</accession>
<dbReference type="FunFam" id="3.40.605.10:FF:000004">
    <property type="entry name" value="Aldehyde dehydrogenase"/>
    <property type="match status" value="1"/>
</dbReference>
<keyword evidence="3" id="KW-0520">NAD</keyword>
<dbReference type="PANTHER" id="PTHR43570:SF16">
    <property type="entry name" value="ALDEHYDE DEHYDROGENASE TYPE III, ISOFORM Q"/>
    <property type="match status" value="1"/>
</dbReference>
<evidence type="ECO:0000256" key="7">
    <source>
        <dbReference type="RuleBase" id="RU003345"/>
    </source>
</evidence>
<dbReference type="SUPFAM" id="SSF53720">
    <property type="entry name" value="ALDH-like"/>
    <property type="match status" value="1"/>
</dbReference>
<dbReference type="InterPro" id="IPR016160">
    <property type="entry name" value="Ald_DH_CS_CYS"/>
</dbReference>
<dbReference type="GO" id="GO:0005737">
    <property type="term" value="C:cytoplasm"/>
    <property type="evidence" value="ECO:0007669"/>
    <property type="project" value="TreeGrafter"/>
</dbReference>
<evidence type="ECO:0000256" key="6">
    <source>
        <dbReference type="PROSITE-ProRule" id="PRU10007"/>
    </source>
</evidence>
<evidence type="ECO:0000256" key="3">
    <source>
        <dbReference type="ARBA" id="ARBA00023027"/>
    </source>
</evidence>
<dbReference type="InterPro" id="IPR016163">
    <property type="entry name" value="Ald_DH_C"/>
</dbReference>
<dbReference type="EMBL" id="ML211838">
    <property type="protein sequence ID" value="TFK80141.1"/>
    <property type="molecule type" value="Genomic_DNA"/>
</dbReference>
<organism evidence="10 11">
    <name type="scientific">Polyporus arcularius HHB13444</name>
    <dbReference type="NCBI Taxonomy" id="1314778"/>
    <lineage>
        <taxon>Eukaryota</taxon>
        <taxon>Fungi</taxon>
        <taxon>Dikarya</taxon>
        <taxon>Basidiomycota</taxon>
        <taxon>Agaricomycotina</taxon>
        <taxon>Agaricomycetes</taxon>
        <taxon>Polyporales</taxon>
        <taxon>Polyporaceae</taxon>
        <taxon>Polyporus</taxon>
    </lineage>
</organism>
<comment type="similarity">
    <text evidence="1 4 7">Belongs to the aldehyde dehydrogenase family.</text>
</comment>
<evidence type="ECO:0000259" key="9">
    <source>
        <dbReference type="Pfam" id="PF00171"/>
    </source>
</evidence>
<dbReference type="PROSITE" id="PS00687">
    <property type="entry name" value="ALDEHYDE_DEHYDR_GLU"/>
    <property type="match status" value="1"/>
</dbReference>
<dbReference type="InterPro" id="IPR016162">
    <property type="entry name" value="Ald_DH_N"/>
</dbReference>
<feature type="active site" evidence="5">
    <location>
        <position position="250"/>
    </location>
</feature>
<dbReference type="InterPro" id="IPR029510">
    <property type="entry name" value="Ald_DH_CS_GLU"/>
</dbReference>
<keyword evidence="8" id="KW-0812">Transmembrane</keyword>
<dbReference type="InterPro" id="IPR016161">
    <property type="entry name" value="Ald_DH/histidinol_DH"/>
</dbReference>
<dbReference type="GO" id="GO:0004029">
    <property type="term" value="F:aldehyde dehydrogenase (NAD+) activity"/>
    <property type="evidence" value="ECO:0007669"/>
    <property type="project" value="TreeGrafter"/>
</dbReference>
<feature type="domain" description="Aldehyde dehydrogenase" evidence="9">
    <location>
        <begin position="13"/>
        <end position="434"/>
    </location>
</feature>
<dbReference type="STRING" id="1314778.A0A5C3NSC2"/>
<dbReference type="PANTHER" id="PTHR43570">
    <property type="entry name" value="ALDEHYDE DEHYDROGENASE"/>
    <property type="match status" value="1"/>
</dbReference>
<dbReference type="AlphaFoldDB" id="A0A5C3NSC2"/>
<dbReference type="Gene3D" id="3.40.309.10">
    <property type="entry name" value="Aldehyde Dehydrogenase, Chain A, domain 2"/>
    <property type="match status" value="1"/>
</dbReference>
<dbReference type="Gene3D" id="3.40.605.10">
    <property type="entry name" value="Aldehyde Dehydrogenase, Chain A, domain 1"/>
    <property type="match status" value="1"/>
</dbReference>
<evidence type="ECO:0000313" key="11">
    <source>
        <dbReference type="Proteomes" id="UP000308197"/>
    </source>
</evidence>
<evidence type="ECO:0000313" key="10">
    <source>
        <dbReference type="EMBL" id="TFK80141.1"/>
    </source>
</evidence>
<reference evidence="10 11" key="1">
    <citation type="journal article" date="2019" name="Nat. Ecol. Evol.">
        <title>Megaphylogeny resolves global patterns of mushroom evolution.</title>
        <authorList>
            <person name="Varga T."/>
            <person name="Krizsan K."/>
            <person name="Foldi C."/>
            <person name="Dima B."/>
            <person name="Sanchez-Garcia M."/>
            <person name="Sanchez-Ramirez S."/>
            <person name="Szollosi G.J."/>
            <person name="Szarkandi J.G."/>
            <person name="Papp V."/>
            <person name="Albert L."/>
            <person name="Andreopoulos W."/>
            <person name="Angelini C."/>
            <person name="Antonin V."/>
            <person name="Barry K.W."/>
            <person name="Bougher N.L."/>
            <person name="Buchanan P."/>
            <person name="Buyck B."/>
            <person name="Bense V."/>
            <person name="Catcheside P."/>
            <person name="Chovatia M."/>
            <person name="Cooper J."/>
            <person name="Damon W."/>
            <person name="Desjardin D."/>
            <person name="Finy P."/>
            <person name="Geml J."/>
            <person name="Haridas S."/>
            <person name="Hughes K."/>
            <person name="Justo A."/>
            <person name="Karasinski D."/>
            <person name="Kautmanova I."/>
            <person name="Kiss B."/>
            <person name="Kocsube S."/>
            <person name="Kotiranta H."/>
            <person name="LaButti K.M."/>
            <person name="Lechner B.E."/>
            <person name="Liimatainen K."/>
            <person name="Lipzen A."/>
            <person name="Lukacs Z."/>
            <person name="Mihaltcheva S."/>
            <person name="Morgado L.N."/>
            <person name="Niskanen T."/>
            <person name="Noordeloos M.E."/>
            <person name="Ohm R.A."/>
            <person name="Ortiz-Santana B."/>
            <person name="Ovrebo C."/>
            <person name="Racz N."/>
            <person name="Riley R."/>
            <person name="Savchenko A."/>
            <person name="Shiryaev A."/>
            <person name="Soop K."/>
            <person name="Spirin V."/>
            <person name="Szebenyi C."/>
            <person name="Tomsovsky M."/>
            <person name="Tulloss R.E."/>
            <person name="Uehling J."/>
            <person name="Grigoriev I.V."/>
            <person name="Vagvolgyi C."/>
            <person name="Papp T."/>
            <person name="Martin F.M."/>
            <person name="Miettinen O."/>
            <person name="Hibbett D.S."/>
            <person name="Nagy L.G."/>
        </authorList>
    </citation>
    <scope>NUCLEOTIDE SEQUENCE [LARGE SCALE GENOMIC DNA]</scope>
    <source>
        <strain evidence="10 11">HHB13444</strain>
    </source>
</reference>
<protein>
    <recommendedName>
        <fullName evidence="4">Aldehyde dehydrogenase</fullName>
    </recommendedName>
</protein>
<keyword evidence="2 4" id="KW-0560">Oxidoreductase</keyword>
<gene>
    <name evidence="10" type="ORF">K466DRAFT_667817</name>
</gene>
<dbReference type="PROSITE" id="PS00070">
    <property type="entry name" value="ALDEHYDE_DEHYDR_CYS"/>
    <property type="match status" value="1"/>
</dbReference>